<dbReference type="Proteomes" id="UP001519272">
    <property type="component" value="Unassembled WGS sequence"/>
</dbReference>
<dbReference type="InterPro" id="IPR050491">
    <property type="entry name" value="AmpC-like"/>
</dbReference>
<dbReference type="SUPFAM" id="SSF56601">
    <property type="entry name" value="beta-lactamase/transpeptidase-like"/>
    <property type="match status" value="1"/>
</dbReference>
<dbReference type="RefSeq" id="WP_210089405.1">
    <property type="nucleotide sequence ID" value="NZ_JAGGKG010000010.1"/>
</dbReference>
<dbReference type="Pfam" id="PF00144">
    <property type="entry name" value="Beta-lactamase"/>
    <property type="match status" value="1"/>
</dbReference>
<sequence>MSKTKQLNLLMDQLKEQATFNGGILVAERGEILLNEVMGIAEFSPENSRPLTQQSMFEIASVSKPITALGIIKLHQAGKLEWDDLVSKWLPELPYSDITIRHLLCHTSGLPDYIELFAKEWDHTKIATNEDVLQMLIKHRPEPLFAPNEEWMYSNTGYIILALLIDRISGLSYGEFLAQHIFSPLGMTRTEVYNRRASKSPVPEDFAFGYVYREDVGHYVLPDEVTELDYVYYLDGLQGDGMVNSTIGDLLKLDRALYQDDFVDQKLRDLMFAPVKLNGGESFDYGFGWLIENHEQLGKIVYHSGGWPGYSAMFKRYVDQDFTLIMLQNGEREYRYTHELINGIEQILMGLPFEAPAPIKERIFIPLLAENYESQLGTYQFNAEGKTLNAIIYVEQEQLYMKLSNEMVLRLLPLSPTRYFELQTATELEFGELHCGQTTQLIWYEDETQNIAKRII</sequence>
<dbReference type="InterPro" id="IPR001466">
    <property type="entry name" value="Beta-lactam-related"/>
</dbReference>
<dbReference type="InterPro" id="IPR012338">
    <property type="entry name" value="Beta-lactam/transpept-like"/>
</dbReference>
<gene>
    <name evidence="4" type="ORF">J2Z32_002437</name>
</gene>
<accession>A0ABS4FTL7</accession>
<evidence type="ECO:0000259" key="3">
    <source>
        <dbReference type="Pfam" id="PF00144"/>
    </source>
</evidence>
<evidence type="ECO:0000256" key="1">
    <source>
        <dbReference type="ARBA" id="ARBA00004370"/>
    </source>
</evidence>
<dbReference type="PANTHER" id="PTHR46825">
    <property type="entry name" value="D-ALANYL-D-ALANINE-CARBOXYPEPTIDASE/ENDOPEPTIDASE AMPH"/>
    <property type="match status" value="1"/>
</dbReference>
<protein>
    <submittedName>
        <fullName evidence="4">CubicO group peptidase (Beta-lactamase class C family)</fullName>
    </submittedName>
</protein>
<dbReference type="PANTHER" id="PTHR46825:SF11">
    <property type="entry name" value="PENICILLIN-BINDING PROTEIN 4"/>
    <property type="match status" value="1"/>
</dbReference>
<comment type="subcellular location">
    <subcellularLocation>
        <location evidence="1">Membrane</location>
    </subcellularLocation>
</comment>
<keyword evidence="5" id="KW-1185">Reference proteome</keyword>
<evidence type="ECO:0000313" key="5">
    <source>
        <dbReference type="Proteomes" id="UP001519272"/>
    </source>
</evidence>
<proteinExistence type="predicted"/>
<comment type="caution">
    <text evidence="4">The sequence shown here is derived from an EMBL/GenBank/DDBJ whole genome shotgun (WGS) entry which is preliminary data.</text>
</comment>
<feature type="domain" description="Beta-lactamase-related" evidence="3">
    <location>
        <begin position="12"/>
        <end position="333"/>
    </location>
</feature>
<name>A0ABS4FTL7_9BACL</name>
<dbReference type="EMBL" id="JAGGKG010000010">
    <property type="protein sequence ID" value="MBP1905789.1"/>
    <property type="molecule type" value="Genomic_DNA"/>
</dbReference>
<reference evidence="4 5" key="1">
    <citation type="submission" date="2021-03" db="EMBL/GenBank/DDBJ databases">
        <title>Genomic Encyclopedia of Type Strains, Phase IV (KMG-IV): sequencing the most valuable type-strain genomes for metagenomic binning, comparative biology and taxonomic classification.</title>
        <authorList>
            <person name="Goeker M."/>
        </authorList>
    </citation>
    <scope>NUCLEOTIDE SEQUENCE [LARGE SCALE GENOMIC DNA]</scope>
    <source>
        <strain evidence="4 5">DSM 14349</strain>
    </source>
</reference>
<keyword evidence="2" id="KW-0472">Membrane</keyword>
<dbReference type="Gene3D" id="3.40.710.10">
    <property type="entry name" value="DD-peptidase/beta-lactamase superfamily"/>
    <property type="match status" value="1"/>
</dbReference>
<evidence type="ECO:0000313" key="4">
    <source>
        <dbReference type="EMBL" id="MBP1905789.1"/>
    </source>
</evidence>
<evidence type="ECO:0000256" key="2">
    <source>
        <dbReference type="ARBA" id="ARBA00023136"/>
    </source>
</evidence>
<organism evidence="4 5">
    <name type="scientific">Paenibacillus turicensis</name>
    <dbReference type="NCBI Taxonomy" id="160487"/>
    <lineage>
        <taxon>Bacteria</taxon>
        <taxon>Bacillati</taxon>
        <taxon>Bacillota</taxon>
        <taxon>Bacilli</taxon>
        <taxon>Bacillales</taxon>
        <taxon>Paenibacillaceae</taxon>
        <taxon>Paenibacillus</taxon>
    </lineage>
</organism>